<dbReference type="FunFam" id="3.40.605.10:FF:000001">
    <property type="entry name" value="Aldehyde dehydrogenase 1"/>
    <property type="match status" value="1"/>
</dbReference>
<dbReference type="RefSeq" id="WP_092850430.1">
    <property type="nucleotide sequence ID" value="NZ_FMAH01000017.1"/>
</dbReference>
<dbReference type="InterPro" id="IPR016163">
    <property type="entry name" value="Ald_DH_C"/>
</dbReference>
<evidence type="ECO:0000256" key="3">
    <source>
        <dbReference type="PROSITE-ProRule" id="PRU10007"/>
    </source>
</evidence>
<dbReference type="Gene3D" id="3.40.605.10">
    <property type="entry name" value="Aldehyde Dehydrogenase, Chain A, domain 1"/>
    <property type="match status" value="1"/>
</dbReference>
<dbReference type="FunFam" id="3.40.309.10:FF:000010">
    <property type="entry name" value="Gamma-aminobutyraldehyde dehydrogenase"/>
    <property type="match status" value="1"/>
</dbReference>
<evidence type="ECO:0000313" key="7">
    <source>
        <dbReference type="Proteomes" id="UP000199435"/>
    </source>
</evidence>
<evidence type="ECO:0000313" key="6">
    <source>
        <dbReference type="EMBL" id="SCB31047.1"/>
    </source>
</evidence>
<name>A0A1C3VTW4_9HYPH</name>
<gene>
    <name evidence="6" type="ORF">GA0061102_1017106</name>
</gene>
<evidence type="ECO:0000256" key="2">
    <source>
        <dbReference type="ARBA" id="ARBA00023027"/>
    </source>
</evidence>
<dbReference type="InterPro" id="IPR015657">
    <property type="entry name" value="Aminobutyraldehyde_DH"/>
</dbReference>
<evidence type="ECO:0000256" key="4">
    <source>
        <dbReference type="RuleBase" id="RU003345"/>
    </source>
</evidence>
<dbReference type="InterPro" id="IPR016162">
    <property type="entry name" value="Ald_DH_N"/>
</dbReference>
<reference evidence="7" key="1">
    <citation type="submission" date="2016-08" db="EMBL/GenBank/DDBJ databases">
        <authorList>
            <person name="Varghese N."/>
            <person name="Submissions Spin"/>
        </authorList>
    </citation>
    <scope>NUCLEOTIDE SEQUENCE [LARGE SCALE GENOMIC DNA]</scope>
    <source>
        <strain evidence="7">HAMBI 2971</strain>
    </source>
</reference>
<evidence type="ECO:0000256" key="1">
    <source>
        <dbReference type="ARBA" id="ARBA00023002"/>
    </source>
</evidence>
<proteinExistence type="inferred from homology"/>
<dbReference type="PROSITE" id="PS00687">
    <property type="entry name" value="ALDEHYDE_DEHYDR_GLU"/>
    <property type="match status" value="1"/>
</dbReference>
<organism evidence="6 7">
    <name type="scientific">Rhizobium miluonense</name>
    <dbReference type="NCBI Taxonomy" id="411945"/>
    <lineage>
        <taxon>Bacteria</taxon>
        <taxon>Pseudomonadati</taxon>
        <taxon>Pseudomonadota</taxon>
        <taxon>Alphaproteobacteria</taxon>
        <taxon>Hyphomicrobiales</taxon>
        <taxon>Rhizobiaceae</taxon>
        <taxon>Rhizobium/Agrobacterium group</taxon>
        <taxon>Rhizobium</taxon>
    </lineage>
</organism>
<protein>
    <submittedName>
        <fullName evidence="6">Aminobutyraldehyde dehydrogenase</fullName>
    </submittedName>
</protein>
<evidence type="ECO:0000259" key="5">
    <source>
        <dbReference type="Pfam" id="PF00171"/>
    </source>
</evidence>
<dbReference type="Gene3D" id="3.40.309.10">
    <property type="entry name" value="Aldehyde Dehydrogenase, Chain A, domain 2"/>
    <property type="match status" value="1"/>
</dbReference>
<dbReference type="NCBIfam" id="NF010000">
    <property type="entry name" value="PRK13473.1"/>
    <property type="match status" value="1"/>
</dbReference>
<accession>A0A1C3VTW4</accession>
<dbReference type="InterPro" id="IPR029510">
    <property type="entry name" value="Ald_DH_CS_GLU"/>
</dbReference>
<keyword evidence="7" id="KW-1185">Reference proteome</keyword>
<dbReference type="AlphaFoldDB" id="A0A1C3VTW4"/>
<dbReference type="GO" id="GO:0004030">
    <property type="term" value="F:aldehyde dehydrogenase [NAD(P)+] activity"/>
    <property type="evidence" value="ECO:0007669"/>
    <property type="project" value="UniProtKB-ARBA"/>
</dbReference>
<dbReference type="Pfam" id="PF00171">
    <property type="entry name" value="Aldedh"/>
    <property type="match status" value="1"/>
</dbReference>
<comment type="similarity">
    <text evidence="4">Belongs to the aldehyde dehydrogenase family.</text>
</comment>
<keyword evidence="2" id="KW-0520">NAD</keyword>
<dbReference type="OrthoDB" id="9772584at2"/>
<feature type="active site" evidence="3">
    <location>
        <position position="246"/>
    </location>
</feature>
<dbReference type="STRING" id="411945.GA0061102_1017106"/>
<dbReference type="EMBL" id="FMAH01000017">
    <property type="protein sequence ID" value="SCB31047.1"/>
    <property type="molecule type" value="Genomic_DNA"/>
</dbReference>
<dbReference type="InterPro" id="IPR015590">
    <property type="entry name" value="Aldehyde_DH_dom"/>
</dbReference>
<dbReference type="InterPro" id="IPR016161">
    <property type="entry name" value="Ald_DH/histidinol_DH"/>
</dbReference>
<dbReference type="CDD" id="cd07092">
    <property type="entry name" value="ALDH_ABALDH-YdcW"/>
    <property type="match status" value="1"/>
</dbReference>
<dbReference type="Proteomes" id="UP000199435">
    <property type="component" value="Unassembled WGS sequence"/>
</dbReference>
<dbReference type="PANTHER" id="PTHR11699">
    <property type="entry name" value="ALDEHYDE DEHYDROGENASE-RELATED"/>
    <property type="match status" value="1"/>
</dbReference>
<feature type="domain" description="Aldehyde dehydrogenase" evidence="5">
    <location>
        <begin position="17"/>
        <end position="470"/>
    </location>
</feature>
<sequence length="475" mass="51203">MDTQMLIGSRFEAGTETEERVLNPKTGETVLALPEASLGQIDAAVDAAEKAFTGWSQTTPSQRSAYLLKIADAIERDAEGFATLEALNCGKPINAVLNDEIPAIVDCYRFFAGAVRNLHGPVAGEYLPGHTSMIRRDPIGIVGSIAPWNYPLMMMAWKLAPAIAGGNTVVFKPSEQTPLTALKMAKLLADVLPEGVVNVILGRGESVGNALINHPKIGMVSITGDVATGKKVLQAAAKTVKRTHLELGGKAPVIIFDDADIDAVVAGIRTFGYYNAGQDCTAACRIYADAKVYDNFVADLTSAVSSIKFNLADDTENEIGPLISKRQRDRVESFVARAAEHKHMEITTGGKISGERGFFYAPTVVAGATQDDEIVRREVFGPVVSVTRFTNPDDAVAWANDSDYGLASSVWTKDISRGMQTAARLQYGCTWINTHFMLVNEMPHGGLKQSGYGKDMSVYAIEDYTAVRHVMINHG</sequence>
<dbReference type="SUPFAM" id="SSF53720">
    <property type="entry name" value="ALDH-like"/>
    <property type="match status" value="1"/>
</dbReference>
<keyword evidence="1 4" id="KW-0560">Oxidoreductase</keyword>